<gene>
    <name evidence="1" type="ORF">L6164_001702</name>
</gene>
<proteinExistence type="predicted"/>
<keyword evidence="2" id="KW-1185">Reference proteome</keyword>
<comment type="caution">
    <text evidence="1">The sequence shown here is derived from an EMBL/GenBank/DDBJ whole genome shotgun (WGS) entry which is preliminary data.</text>
</comment>
<dbReference type="Proteomes" id="UP000828941">
    <property type="component" value="Chromosome 1"/>
</dbReference>
<protein>
    <submittedName>
        <fullName evidence="1">Uncharacterized protein</fullName>
    </submittedName>
</protein>
<organism evidence="1 2">
    <name type="scientific">Bauhinia variegata</name>
    <name type="common">Purple orchid tree</name>
    <name type="synonym">Phanera variegata</name>
    <dbReference type="NCBI Taxonomy" id="167791"/>
    <lineage>
        <taxon>Eukaryota</taxon>
        <taxon>Viridiplantae</taxon>
        <taxon>Streptophyta</taxon>
        <taxon>Embryophyta</taxon>
        <taxon>Tracheophyta</taxon>
        <taxon>Spermatophyta</taxon>
        <taxon>Magnoliopsida</taxon>
        <taxon>eudicotyledons</taxon>
        <taxon>Gunneridae</taxon>
        <taxon>Pentapetalae</taxon>
        <taxon>rosids</taxon>
        <taxon>fabids</taxon>
        <taxon>Fabales</taxon>
        <taxon>Fabaceae</taxon>
        <taxon>Cercidoideae</taxon>
        <taxon>Cercideae</taxon>
        <taxon>Bauhiniinae</taxon>
        <taxon>Bauhinia</taxon>
    </lineage>
</organism>
<reference evidence="1 2" key="1">
    <citation type="journal article" date="2022" name="DNA Res.">
        <title>Chromosomal-level genome assembly of the orchid tree Bauhinia variegata (Leguminosae; Cercidoideae) supports the allotetraploid origin hypothesis of Bauhinia.</title>
        <authorList>
            <person name="Zhong Y."/>
            <person name="Chen Y."/>
            <person name="Zheng D."/>
            <person name="Pang J."/>
            <person name="Liu Y."/>
            <person name="Luo S."/>
            <person name="Meng S."/>
            <person name="Qian L."/>
            <person name="Wei D."/>
            <person name="Dai S."/>
            <person name="Zhou R."/>
        </authorList>
    </citation>
    <scope>NUCLEOTIDE SEQUENCE [LARGE SCALE GENOMIC DNA]</scope>
    <source>
        <strain evidence="1">BV-YZ2020</strain>
    </source>
</reference>
<evidence type="ECO:0000313" key="2">
    <source>
        <dbReference type="Proteomes" id="UP000828941"/>
    </source>
</evidence>
<evidence type="ECO:0000313" key="1">
    <source>
        <dbReference type="EMBL" id="KAI4357776.1"/>
    </source>
</evidence>
<name>A0ACB9QA78_BAUVA</name>
<dbReference type="EMBL" id="CM039426">
    <property type="protein sequence ID" value="KAI4357776.1"/>
    <property type="molecule type" value="Genomic_DNA"/>
</dbReference>
<accession>A0ACB9QA78</accession>
<sequence length="258" mass="29536">MPPCCLLCFLVLCYFPIVLAHPPTECPLFYHCKNIGPIHFPLTDKNSSGCGLQIRGCNDSYGKAEVQLGNHRWYRIESAPYGNSIVVQVEELEQQLSSKSCTVFDKDYNISLPTSPFSLKPDIMIIYKCNRTLKVKPPDNFHNHTCPDSEFDIYYGNPDEDYWQDSLSSCSKIQLPIQHPHDPTLFQDPNYDLFEVLTSRLFIEVETPEECLHCYETNDICLYNDGTFSCATSAAAKEKRWIWKVIVGRYCNAADNFS</sequence>